<evidence type="ECO:0000313" key="3">
    <source>
        <dbReference type="EMBL" id="KAK3325104.1"/>
    </source>
</evidence>
<proteinExistence type="predicted"/>
<dbReference type="PANTHER" id="PTHR31836:SF28">
    <property type="entry name" value="SRCR DOMAIN-CONTAINING PROTEIN-RELATED"/>
    <property type="match status" value="1"/>
</dbReference>
<evidence type="ECO:0000313" key="4">
    <source>
        <dbReference type="Proteomes" id="UP001283341"/>
    </source>
</evidence>
<dbReference type="Proteomes" id="UP001283341">
    <property type="component" value="Unassembled WGS sequence"/>
</dbReference>
<dbReference type="AlphaFoldDB" id="A0AAE0IHI9"/>
<feature type="signal peptide" evidence="2">
    <location>
        <begin position="1"/>
        <end position="21"/>
    </location>
</feature>
<reference evidence="3" key="1">
    <citation type="journal article" date="2023" name="Mol. Phylogenet. Evol.">
        <title>Genome-scale phylogeny and comparative genomics of the fungal order Sordariales.</title>
        <authorList>
            <person name="Hensen N."/>
            <person name="Bonometti L."/>
            <person name="Westerberg I."/>
            <person name="Brannstrom I.O."/>
            <person name="Guillou S."/>
            <person name="Cros-Aarteil S."/>
            <person name="Calhoun S."/>
            <person name="Haridas S."/>
            <person name="Kuo A."/>
            <person name="Mondo S."/>
            <person name="Pangilinan J."/>
            <person name="Riley R."/>
            <person name="LaButti K."/>
            <person name="Andreopoulos B."/>
            <person name="Lipzen A."/>
            <person name="Chen C."/>
            <person name="Yan M."/>
            <person name="Daum C."/>
            <person name="Ng V."/>
            <person name="Clum A."/>
            <person name="Steindorff A."/>
            <person name="Ohm R.A."/>
            <person name="Martin F."/>
            <person name="Silar P."/>
            <person name="Natvig D.O."/>
            <person name="Lalanne C."/>
            <person name="Gautier V."/>
            <person name="Ament-Velasquez S.L."/>
            <person name="Kruys A."/>
            <person name="Hutchinson M.I."/>
            <person name="Powell A.J."/>
            <person name="Barry K."/>
            <person name="Miller A.N."/>
            <person name="Grigoriev I.V."/>
            <person name="Debuchy R."/>
            <person name="Gladieux P."/>
            <person name="Hiltunen Thoren M."/>
            <person name="Johannesson H."/>
        </authorList>
    </citation>
    <scope>NUCLEOTIDE SEQUENCE</scope>
    <source>
        <strain evidence="3">CBS 118394</strain>
    </source>
</reference>
<keyword evidence="1 2" id="KW-0732">Signal</keyword>
<dbReference type="InterPro" id="IPR036908">
    <property type="entry name" value="RlpA-like_sf"/>
</dbReference>
<evidence type="ECO:0008006" key="5">
    <source>
        <dbReference type="Google" id="ProtNLM"/>
    </source>
</evidence>
<evidence type="ECO:0000256" key="1">
    <source>
        <dbReference type="ARBA" id="ARBA00022729"/>
    </source>
</evidence>
<protein>
    <recommendedName>
        <fullName evidence="5">RlpA-like protein double-psi beta-barrel domain-containing protein</fullName>
    </recommendedName>
</protein>
<organism evidence="3 4">
    <name type="scientific">Apodospora peruviana</name>
    <dbReference type="NCBI Taxonomy" id="516989"/>
    <lineage>
        <taxon>Eukaryota</taxon>
        <taxon>Fungi</taxon>
        <taxon>Dikarya</taxon>
        <taxon>Ascomycota</taxon>
        <taxon>Pezizomycotina</taxon>
        <taxon>Sordariomycetes</taxon>
        <taxon>Sordariomycetidae</taxon>
        <taxon>Sordariales</taxon>
        <taxon>Lasiosphaeriaceae</taxon>
        <taxon>Apodospora</taxon>
    </lineage>
</organism>
<gene>
    <name evidence="3" type="ORF">B0H66DRAFT_587937</name>
</gene>
<dbReference type="Gene3D" id="2.40.40.10">
    <property type="entry name" value="RlpA-like domain"/>
    <property type="match status" value="1"/>
</dbReference>
<dbReference type="CDD" id="cd22191">
    <property type="entry name" value="DPBB_RlpA_EXP_N-like"/>
    <property type="match status" value="1"/>
</dbReference>
<keyword evidence="4" id="KW-1185">Reference proteome</keyword>
<feature type="chain" id="PRO_5042193782" description="RlpA-like protein double-psi beta-barrel domain-containing protein" evidence="2">
    <location>
        <begin position="22"/>
        <end position="235"/>
    </location>
</feature>
<evidence type="ECO:0000256" key="2">
    <source>
        <dbReference type="SAM" id="SignalP"/>
    </source>
</evidence>
<comment type="caution">
    <text evidence="3">The sequence shown here is derived from an EMBL/GenBank/DDBJ whole genome shotgun (WGS) entry which is preliminary data.</text>
</comment>
<dbReference type="EMBL" id="JAUEDM010000002">
    <property type="protein sequence ID" value="KAK3325104.1"/>
    <property type="molecule type" value="Genomic_DNA"/>
</dbReference>
<dbReference type="InterPro" id="IPR051477">
    <property type="entry name" value="Expansin_CellWall"/>
</dbReference>
<reference evidence="3" key="2">
    <citation type="submission" date="2023-06" db="EMBL/GenBank/DDBJ databases">
        <authorList>
            <consortium name="Lawrence Berkeley National Laboratory"/>
            <person name="Haridas S."/>
            <person name="Hensen N."/>
            <person name="Bonometti L."/>
            <person name="Westerberg I."/>
            <person name="Brannstrom I.O."/>
            <person name="Guillou S."/>
            <person name="Cros-Aarteil S."/>
            <person name="Calhoun S."/>
            <person name="Kuo A."/>
            <person name="Mondo S."/>
            <person name="Pangilinan J."/>
            <person name="Riley R."/>
            <person name="Labutti K."/>
            <person name="Andreopoulos B."/>
            <person name="Lipzen A."/>
            <person name="Chen C."/>
            <person name="Yanf M."/>
            <person name="Daum C."/>
            <person name="Ng V."/>
            <person name="Clum A."/>
            <person name="Steindorff A."/>
            <person name="Ohm R."/>
            <person name="Martin F."/>
            <person name="Silar P."/>
            <person name="Natvig D."/>
            <person name="Lalanne C."/>
            <person name="Gautier V."/>
            <person name="Ament-Velasquez S.L."/>
            <person name="Kruys A."/>
            <person name="Hutchinson M.I."/>
            <person name="Powell A.J."/>
            <person name="Barry K."/>
            <person name="Miller A.N."/>
            <person name="Grigoriev I.V."/>
            <person name="Debuchy R."/>
            <person name="Gladieux P."/>
            <person name="Thoren M.H."/>
            <person name="Johannesson H."/>
        </authorList>
    </citation>
    <scope>NUCLEOTIDE SEQUENCE</scope>
    <source>
        <strain evidence="3">CBS 118394</strain>
    </source>
</reference>
<dbReference type="PANTHER" id="PTHR31836">
    <property type="match status" value="1"/>
</dbReference>
<accession>A0AAE0IHI9</accession>
<dbReference type="SUPFAM" id="SSF50685">
    <property type="entry name" value="Barwin-like endoglucanases"/>
    <property type="match status" value="1"/>
</dbReference>
<sequence length="235" mass="25132">MYLSTSTTIALVAAIAELTSALPQPKVSWNETTIIARRQADNLNTTVPSNETTIQLTRRQDDLNTTVPCNETTILTRRQEDLNTTVPANETIPAPLMFKRKYKLPTRQVPSEGILSRVARSLHLKRAFEGEFTFYSPAGGVGACGTTIADTDFAAALSASTFGEDTFDPATGQPTNPNCGRRLRASVGDKSVEVTVVDKCAGCQGAGDLDLTPAAFQALTGSLDSGRVSGSWDFI</sequence>
<name>A0AAE0IHI9_9PEZI</name>